<dbReference type="PATRIC" id="fig|1203610.3.peg.2183"/>
<sequence>MKKNSISTFIWGILGVLFVSCNSQTGGVQQFDMQKIAAHYSNAETKVKASDIFGKDILYISPADGNEGVVIWEKGDKPAWDKGNYLVFEVYGEAEYSGVINIEFYKDMKNFVAEKIVLQGGETSGTEKDMPWISCLMGTLPQLKTQVVFPLSYLDAQQLFVPRSPRQLKGTVSGNRLAPEDIVKVVLRFGPYDGTNYLPSYELASIFITDSLPEPYPDISTPVIDRLGQWKDKEWPGRLKDEKDMVLQNKEMAKKIENARFPSEWGRFGGWKKKPFKSTGFFRTQHDGTRWWLVDPDGYAFLSVGIDCIGPNSSGPVNGIEDLFDWLPGDNDSEYAEAVKERRGFKTVDFYVANMIRIYGQDWRNQWDKVTENLMKKIRFNTVGNWSDIDFARKSRIPYVLPLRDFPSTEVSIYRDFPDVFSDEYLQNAKEFAQQLKAYKDDPYMVGYFLRNEPQWAFGYHNLAYEMFATQQVSHTKDGFINWLEKKYQGNVKEVNAKWNLDLKDFASLKDRTFKEYPSEVAKDDFHEFSTIMVKMYVDIPCDEVIKIDKNHLNLGMRYAWLSSDLLYKAGERFDVFSINGYGLVPPPTAEIAERSGKPVMIGEFHQGAVDRALPATGIIGVLNQQERAAAYRNYIEQGFARPELVGMHYFQWIDQPYYGRFDGENYNIGVVTACNIPYPELTEAMTITNERIYDVATGKVEPYSVDIPKTPAIHY</sequence>
<dbReference type="Proteomes" id="UP000033035">
    <property type="component" value="Unassembled WGS sequence"/>
</dbReference>
<dbReference type="PROSITE" id="PS51257">
    <property type="entry name" value="PROKAR_LIPOPROTEIN"/>
    <property type="match status" value="1"/>
</dbReference>
<dbReference type="Gene3D" id="3.20.20.80">
    <property type="entry name" value="Glycosidases"/>
    <property type="match status" value="1"/>
</dbReference>
<organism evidence="1 2">
    <name type="scientific">Parabacteroides gordonii MS-1 = DSM 23371</name>
    <dbReference type="NCBI Taxonomy" id="1203610"/>
    <lineage>
        <taxon>Bacteria</taxon>
        <taxon>Pseudomonadati</taxon>
        <taxon>Bacteroidota</taxon>
        <taxon>Bacteroidia</taxon>
        <taxon>Bacteroidales</taxon>
        <taxon>Tannerellaceae</taxon>
        <taxon>Parabacteroides</taxon>
    </lineage>
</organism>
<keyword evidence="2" id="KW-1185">Reference proteome</keyword>
<dbReference type="SUPFAM" id="SSF51445">
    <property type="entry name" value="(Trans)glycosidases"/>
    <property type="match status" value="1"/>
</dbReference>
<proteinExistence type="predicted"/>
<evidence type="ECO:0000313" key="1">
    <source>
        <dbReference type="EMBL" id="KKB57404.1"/>
    </source>
</evidence>
<dbReference type="EMBL" id="AQHW01000013">
    <property type="protein sequence ID" value="KKB57404.1"/>
    <property type="molecule type" value="Genomic_DNA"/>
</dbReference>
<gene>
    <name evidence="1" type="ORF">HMPREF1536_02126</name>
</gene>
<dbReference type="InterPro" id="IPR017853">
    <property type="entry name" value="GH"/>
</dbReference>
<dbReference type="STRING" id="1203610.HMPREF1536_02126"/>
<protein>
    <recommendedName>
        <fullName evidence="3">Glycoside hydrolase family 42 N-terminal domain-containing protein</fullName>
    </recommendedName>
</protein>
<evidence type="ECO:0008006" key="3">
    <source>
        <dbReference type="Google" id="ProtNLM"/>
    </source>
</evidence>
<reference evidence="1 2" key="1">
    <citation type="submission" date="2013-04" db="EMBL/GenBank/DDBJ databases">
        <title>The Genome Sequence of Parabacteroides gordonii DSM 23371.</title>
        <authorList>
            <consortium name="The Broad Institute Genomics Platform"/>
            <person name="Earl A."/>
            <person name="Ward D."/>
            <person name="Feldgarden M."/>
            <person name="Gevers D."/>
            <person name="Martens E."/>
            <person name="Sakamoto M."/>
            <person name="Benno Y."/>
            <person name="Suzuki N."/>
            <person name="Matsunaga N."/>
            <person name="Koshihara K."/>
            <person name="Seki M."/>
            <person name="Komiya H."/>
            <person name="Walker B."/>
            <person name="Young S."/>
            <person name="Zeng Q."/>
            <person name="Gargeya S."/>
            <person name="Fitzgerald M."/>
            <person name="Haas B."/>
            <person name="Abouelleil A."/>
            <person name="Allen A.W."/>
            <person name="Alvarado L."/>
            <person name="Arachchi H.M."/>
            <person name="Berlin A.M."/>
            <person name="Chapman S.B."/>
            <person name="Gainer-Dewar J."/>
            <person name="Goldberg J."/>
            <person name="Griggs A."/>
            <person name="Gujja S."/>
            <person name="Hansen M."/>
            <person name="Howarth C."/>
            <person name="Imamovic A."/>
            <person name="Ireland A."/>
            <person name="Larimer J."/>
            <person name="McCowan C."/>
            <person name="Murphy C."/>
            <person name="Pearson M."/>
            <person name="Poon T.W."/>
            <person name="Priest M."/>
            <person name="Roberts A."/>
            <person name="Saif S."/>
            <person name="Shea T."/>
            <person name="Sisk P."/>
            <person name="Sykes S."/>
            <person name="Wortman J."/>
            <person name="Nusbaum C."/>
            <person name="Birren B."/>
        </authorList>
    </citation>
    <scope>NUCLEOTIDE SEQUENCE [LARGE SCALE GENOMIC DNA]</scope>
    <source>
        <strain evidence="1 2">MS-1</strain>
    </source>
</reference>
<dbReference type="RefSeq" id="WP_028730322.1">
    <property type="nucleotide sequence ID" value="NZ_KE386765.1"/>
</dbReference>
<dbReference type="HOGENOM" id="CLU_013448_0_0_10"/>
<evidence type="ECO:0000313" key="2">
    <source>
        <dbReference type="Proteomes" id="UP000033035"/>
    </source>
</evidence>
<dbReference type="AlphaFoldDB" id="A0A0F5JI56"/>
<accession>A0A0F5JI56</accession>
<name>A0A0F5JI56_9BACT</name>
<comment type="caution">
    <text evidence="1">The sequence shown here is derived from an EMBL/GenBank/DDBJ whole genome shotgun (WGS) entry which is preliminary data.</text>
</comment>